<dbReference type="SUPFAM" id="SSF53056">
    <property type="entry name" value="beta-carbonic anhydrase, cab"/>
    <property type="match status" value="1"/>
</dbReference>
<accession>A0A831UI11</accession>
<dbReference type="InterPro" id="IPR015892">
    <property type="entry name" value="Carbonic_anhydrase_CS"/>
</dbReference>
<dbReference type="Pfam" id="PF00484">
    <property type="entry name" value="Pro_CA"/>
    <property type="match status" value="1"/>
</dbReference>
<comment type="function">
    <text evidence="6">Catalyzes the reversible hydration of carbon dioxide to form bicarbonate.</text>
</comment>
<reference evidence="10" key="1">
    <citation type="journal article" date="2020" name="mSystems">
        <title>Genome- and Community-Level Interaction Insights into Carbon Utilization and Element Cycling Functions of Hydrothermarchaeota in Hydrothermal Sediment.</title>
        <authorList>
            <person name="Zhou Z."/>
            <person name="Liu Y."/>
            <person name="Xu W."/>
            <person name="Pan J."/>
            <person name="Luo Z.H."/>
            <person name="Li M."/>
        </authorList>
    </citation>
    <scope>NUCLEOTIDE SEQUENCE [LARGE SCALE GENOMIC DNA]</scope>
    <source>
        <strain evidence="10">SpSt-349</strain>
    </source>
</reference>
<dbReference type="InterPro" id="IPR001765">
    <property type="entry name" value="Carbonic_anhydrase"/>
</dbReference>
<name>A0A831UI11_GEOME</name>
<feature type="binding site" evidence="8">
    <location>
        <position position="134"/>
    </location>
    <ligand>
        <name>Zn(2+)</name>
        <dbReference type="ChEBI" id="CHEBI:29105"/>
    </ligand>
</feature>
<sequence length="233" mass="24301">MNETGRRLARLIIGVAVAASAAAAFASGGGVGVSADEALQRLMDGNKHYVEGQMTACRLCDSAKREELAMGQKPYAIILSCSDSRVPPEIVFDKAMGELFVVRVAGNVPDPVVLGSIEYAAEHIGSPLIMVLGHERCGAVTATVDSKGKGHGNIGSIVNTIAPAALKAMKATKGKPKAEVVEAATDANVEMVAASLTKKSPVLKKLAKEGKIKIVTAKYDLDDGKVTLFEAKK</sequence>
<evidence type="ECO:0000256" key="2">
    <source>
        <dbReference type="ARBA" id="ARBA00012925"/>
    </source>
</evidence>
<comment type="similarity">
    <text evidence="1">Belongs to the beta-class carbonic anhydrase family.</text>
</comment>
<dbReference type="EC" id="4.2.1.1" evidence="2"/>
<feature type="chain" id="PRO_5032970831" description="carbonic anhydrase" evidence="9">
    <location>
        <begin position="27"/>
        <end position="233"/>
    </location>
</feature>
<evidence type="ECO:0000313" key="10">
    <source>
        <dbReference type="EMBL" id="HEN42694.1"/>
    </source>
</evidence>
<dbReference type="PANTHER" id="PTHR11002:SF79">
    <property type="entry name" value="CARBONIC ANHYDRASE 2"/>
    <property type="match status" value="1"/>
</dbReference>
<dbReference type="CDD" id="cd03378">
    <property type="entry name" value="beta_CA_cladeC"/>
    <property type="match status" value="1"/>
</dbReference>
<proteinExistence type="inferred from homology"/>
<keyword evidence="5" id="KW-0456">Lyase</keyword>
<evidence type="ECO:0000256" key="7">
    <source>
        <dbReference type="ARBA" id="ARBA00048348"/>
    </source>
</evidence>
<gene>
    <name evidence="10" type="ORF">ENQ87_10015</name>
</gene>
<evidence type="ECO:0000256" key="5">
    <source>
        <dbReference type="ARBA" id="ARBA00023239"/>
    </source>
</evidence>
<keyword evidence="9" id="KW-0732">Signal</keyword>
<dbReference type="Gene3D" id="3.40.1050.10">
    <property type="entry name" value="Carbonic anhydrase"/>
    <property type="match status" value="1"/>
</dbReference>
<comment type="caution">
    <text evidence="10">The sequence shown here is derived from an EMBL/GenBank/DDBJ whole genome shotgun (WGS) entry which is preliminary data.</text>
</comment>
<comment type="catalytic activity">
    <reaction evidence="7">
        <text>hydrogencarbonate + H(+) = CO2 + H2O</text>
        <dbReference type="Rhea" id="RHEA:10748"/>
        <dbReference type="ChEBI" id="CHEBI:15377"/>
        <dbReference type="ChEBI" id="CHEBI:15378"/>
        <dbReference type="ChEBI" id="CHEBI:16526"/>
        <dbReference type="ChEBI" id="CHEBI:17544"/>
        <dbReference type="EC" id="4.2.1.1"/>
    </reaction>
</comment>
<feature type="signal peptide" evidence="9">
    <location>
        <begin position="1"/>
        <end position="26"/>
    </location>
</feature>
<dbReference type="GO" id="GO:0015976">
    <property type="term" value="P:carbon utilization"/>
    <property type="evidence" value="ECO:0007669"/>
    <property type="project" value="InterPro"/>
</dbReference>
<evidence type="ECO:0000256" key="3">
    <source>
        <dbReference type="ARBA" id="ARBA00022723"/>
    </source>
</evidence>
<dbReference type="GO" id="GO:0004089">
    <property type="term" value="F:carbonate dehydratase activity"/>
    <property type="evidence" value="ECO:0007669"/>
    <property type="project" value="UniProtKB-EC"/>
</dbReference>
<dbReference type="AlphaFoldDB" id="A0A831UI11"/>
<feature type="binding site" evidence="8">
    <location>
        <position position="81"/>
    </location>
    <ligand>
        <name>Zn(2+)</name>
        <dbReference type="ChEBI" id="CHEBI:29105"/>
    </ligand>
</feature>
<dbReference type="FunFam" id="3.40.1050.10:FF:000006">
    <property type="entry name" value="Carbonic anhydrase"/>
    <property type="match status" value="1"/>
</dbReference>
<dbReference type="PANTHER" id="PTHR11002">
    <property type="entry name" value="CARBONIC ANHYDRASE"/>
    <property type="match status" value="1"/>
</dbReference>
<evidence type="ECO:0000256" key="8">
    <source>
        <dbReference type="PIRSR" id="PIRSR601765-1"/>
    </source>
</evidence>
<evidence type="ECO:0000256" key="1">
    <source>
        <dbReference type="ARBA" id="ARBA00006217"/>
    </source>
</evidence>
<dbReference type="InterPro" id="IPR036874">
    <property type="entry name" value="Carbonic_anhydrase_sf"/>
</dbReference>
<organism evidence="10">
    <name type="scientific">Geobacter metallireducens</name>
    <dbReference type="NCBI Taxonomy" id="28232"/>
    <lineage>
        <taxon>Bacteria</taxon>
        <taxon>Pseudomonadati</taxon>
        <taxon>Thermodesulfobacteriota</taxon>
        <taxon>Desulfuromonadia</taxon>
        <taxon>Geobacterales</taxon>
        <taxon>Geobacteraceae</taxon>
        <taxon>Geobacter</taxon>
    </lineage>
</organism>
<feature type="binding site" evidence="8">
    <location>
        <position position="137"/>
    </location>
    <ligand>
        <name>Zn(2+)</name>
        <dbReference type="ChEBI" id="CHEBI:29105"/>
    </ligand>
</feature>
<dbReference type="SMART" id="SM00947">
    <property type="entry name" value="Pro_CA"/>
    <property type="match status" value="1"/>
</dbReference>
<evidence type="ECO:0000256" key="9">
    <source>
        <dbReference type="SAM" id="SignalP"/>
    </source>
</evidence>
<feature type="binding site" evidence="8">
    <location>
        <position position="83"/>
    </location>
    <ligand>
        <name>Zn(2+)</name>
        <dbReference type="ChEBI" id="CHEBI:29105"/>
    </ligand>
</feature>
<evidence type="ECO:0000256" key="4">
    <source>
        <dbReference type="ARBA" id="ARBA00022833"/>
    </source>
</evidence>
<dbReference type="PROSITE" id="PS00704">
    <property type="entry name" value="PROK_CO2_ANHYDRASE_1"/>
    <property type="match status" value="1"/>
</dbReference>
<dbReference type="GO" id="GO:0008270">
    <property type="term" value="F:zinc ion binding"/>
    <property type="evidence" value="ECO:0007669"/>
    <property type="project" value="InterPro"/>
</dbReference>
<dbReference type="EMBL" id="DSOV01000043">
    <property type="protein sequence ID" value="HEN42694.1"/>
    <property type="molecule type" value="Genomic_DNA"/>
</dbReference>
<protein>
    <recommendedName>
        <fullName evidence="2">carbonic anhydrase</fullName>
        <ecNumber evidence="2">4.2.1.1</ecNumber>
    </recommendedName>
</protein>
<keyword evidence="4 8" id="KW-0862">Zinc</keyword>
<comment type="cofactor">
    <cofactor evidence="8">
        <name>Zn(2+)</name>
        <dbReference type="ChEBI" id="CHEBI:29105"/>
    </cofactor>
    <text evidence="8">Binds 1 zinc ion per subunit.</text>
</comment>
<keyword evidence="3 8" id="KW-0479">Metal-binding</keyword>
<evidence type="ECO:0000256" key="6">
    <source>
        <dbReference type="ARBA" id="ARBA00024993"/>
    </source>
</evidence>